<dbReference type="Proteomes" id="UP000191988">
    <property type="component" value="Unassembled WGS sequence"/>
</dbReference>
<dbReference type="InterPro" id="IPR029058">
    <property type="entry name" value="AB_hydrolase_fold"/>
</dbReference>
<proteinExistence type="predicted"/>
<sequence length="207" mass="21881">MCTTLIVPGLNGSDEGHWQRHWLLDDPAAQLVDQDDWQCPVLGDWLGRLETALASVDSAYVVAHSLGCLLVANMASRPAAAKIRGALLVAPAHLDRVEAMHPCIVRFGAFPLAPLAFPSLLVGSMNDPYMSPEELAHTAASWGSDLVNLGPAGHINIAAGFGRWPEGYDLLARLKAGAGSQSPTARSRIRGLPVVRGAHLQGDASAL</sequence>
<dbReference type="SUPFAM" id="SSF53474">
    <property type="entry name" value="alpha/beta-Hydrolases"/>
    <property type="match status" value="1"/>
</dbReference>
<accession>A0A1S7QZ87</accession>
<dbReference type="EMBL" id="FBWK01000047">
    <property type="protein sequence ID" value="CUX44144.1"/>
    <property type="molecule type" value="Genomic_DNA"/>
</dbReference>
<dbReference type="InterPro" id="IPR010662">
    <property type="entry name" value="RBBP9/YdeN"/>
</dbReference>
<dbReference type="Pfam" id="PF06821">
    <property type="entry name" value="Ser_hydrolase"/>
    <property type="match status" value="1"/>
</dbReference>
<name>A0A1S7QZ87_9HYPH</name>
<evidence type="ECO:0000313" key="2">
    <source>
        <dbReference type="Proteomes" id="UP000191988"/>
    </source>
</evidence>
<dbReference type="GO" id="GO:0016787">
    <property type="term" value="F:hydrolase activity"/>
    <property type="evidence" value="ECO:0007669"/>
    <property type="project" value="InterPro"/>
</dbReference>
<organism evidence="1 2">
    <name type="scientific">Agrobacterium tomkonis CFBP 6623</name>
    <dbReference type="NCBI Taxonomy" id="1183432"/>
    <lineage>
        <taxon>Bacteria</taxon>
        <taxon>Pseudomonadati</taxon>
        <taxon>Pseudomonadota</taxon>
        <taxon>Alphaproteobacteria</taxon>
        <taxon>Hyphomicrobiales</taxon>
        <taxon>Rhizobiaceae</taxon>
        <taxon>Rhizobium/Agrobacterium group</taxon>
        <taxon>Agrobacterium</taxon>
        <taxon>Agrobacterium tumefaciens complex</taxon>
    </lineage>
</organism>
<dbReference type="Gene3D" id="3.40.50.1820">
    <property type="entry name" value="alpha/beta hydrolase"/>
    <property type="match status" value="1"/>
</dbReference>
<evidence type="ECO:0008006" key="3">
    <source>
        <dbReference type="Google" id="ProtNLM"/>
    </source>
</evidence>
<evidence type="ECO:0000313" key="1">
    <source>
        <dbReference type="EMBL" id="CUX44144.1"/>
    </source>
</evidence>
<protein>
    <recommendedName>
        <fullName evidence="3">Esterase</fullName>
    </recommendedName>
</protein>
<keyword evidence="2" id="KW-1185">Reference proteome</keyword>
<reference evidence="2" key="1">
    <citation type="submission" date="2016-01" db="EMBL/GenBank/DDBJ databases">
        <authorList>
            <person name="Regsiter A."/>
            <person name="william w."/>
        </authorList>
    </citation>
    <scope>NUCLEOTIDE SEQUENCE [LARGE SCALE GENOMIC DNA]</scope>
    <source>
        <strain evidence="2">CFBP 6623</strain>
    </source>
</reference>
<dbReference type="AlphaFoldDB" id="A0A1S7QZ87"/>
<gene>
    <name evidence="1" type="ORF">AGR3A_Lc110095</name>
</gene>
<dbReference type="RefSeq" id="WP_046801449.1">
    <property type="nucleotide sequence ID" value="NZ_LT009724.1"/>
</dbReference>